<dbReference type="InterPro" id="IPR022418">
    <property type="entry name" value="Porphobilinogen_deaminase_C"/>
</dbReference>
<accession>A0AAD7C5N5</accession>
<organism evidence="11 12">
    <name type="scientific">Roridomyces roridus</name>
    <dbReference type="NCBI Taxonomy" id="1738132"/>
    <lineage>
        <taxon>Eukaryota</taxon>
        <taxon>Fungi</taxon>
        <taxon>Dikarya</taxon>
        <taxon>Basidiomycota</taxon>
        <taxon>Agaricomycotina</taxon>
        <taxon>Agaricomycetes</taxon>
        <taxon>Agaricomycetidae</taxon>
        <taxon>Agaricales</taxon>
        <taxon>Marasmiineae</taxon>
        <taxon>Mycenaceae</taxon>
        <taxon>Roridomyces</taxon>
    </lineage>
</organism>
<evidence type="ECO:0000313" key="11">
    <source>
        <dbReference type="EMBL" id="KAJ7639506.1"/>
    </source>
</evidence>
<dbReference type="Gene3D" id="3.40.190.10">
    <property type="entry name" value="Periplasmic binding protein-like II"/>
    <property type="match status" value="2"/>
</dbReference>
<dbReference type="EC" id="2.5.1.61" evidence="3"/>
<dbReference type="InterPro" id="IPR036803">
    <property type="entry name" value="Porphobilinogen_deaminase_C_sf"/>
</dbReference>
<dbReference type="Gene3D" id="3.30.160.40">
    <property type="entry name" value="Porphobilinogen deaminase, C-terminal domain"/>
    <property type="match status" value="1"/>
</dbReference>
<dbReference type="GO" id="GO:0004418">
    <property type="term" value="F:hydroxymethylbilane synthase activity"/>
    <property type="evidence" value="ECO:0007669"/>
    <property type="project" value="UniProtKB-EC"/>
</dbReference>
<evidence type="ECO:0000256" key="8">
    <source>
        <dbReference type="ARBA" id="ARBA00030685"/>
    </source>
</evidence>
<dbReference type="InterPro" id="IPR000860">
    <property type="entry name" value="HemC"/>
</dbReference>
<feature type="domain" description="Porphobilinogen deaminase N-terminal" evidence="9">
    <location>
        <begin position="10"/>
        <end position="225"/>
    </location>
</feature>
<keyword evidence="5" id="KW-0350">Heme biosynthesis</keyword>
<reference evidence="11" key="1">
    <citation type="submission" date="2023-03" db="EMBL/GenBank/DDBJ databases">
        <title>Massive genome expansion in bonnet fungi (Mycena s.s.) driven by repeated elements and novel gene families across ecological guilds.</title>
        <authorList>
            <consortium name="Lawrence Berkeley National Laboratory"/>
            <person name="Harder C.B."/>
            <person name="Miyauchi S."/>
            <person name="Viragh M."/>
            <person name="Kuo A."/>
            <person name="Thoen E."/>
            <person name="Andreopoulos B."/>
            <person name="Lu D."/>
            <person name="Skrede I."/>
            <person name="Drula E."/>
            <person name="Henrissat B."/>
            <person name="Morin E."/>
            <person name="Kohler A."/>
            <person name="Barry K."/>
            <person name="LaButti K."/>
            <person name="Morin E."/>
            <person name="Salamov A."/>
            <person name="Lipzen A."/>
            <person name="Mereny Z."/>
            <person name="Hegedus B."/>
            <person name="Baldrian P."/>
            <person name="Stursova M."/>
            <person name="Weitz H."/>
            <person name="Taylor A."/>
            <person name="Grigoriev I.V."/>
            <person name="Nagy L.G."/>
            <person name="Martin F."/>
            <person name="Kauserud H."/>
        </authorList>
    </citation>
    <scope>NUCLEOTIDE SEQUENCE</scope>
    <source>
        <strain evidence="11">9284</strain>
    </source>
</reference>
<evidence type="ECO:0000256" key="7">
    <source>
        <dbReference type="ARBA" id="ARBA00023444"/>
    </source>
</evidence>
<evidence type="ECO:0000256" key="1">
    <source>
        <dbReference type="ARBA" id="ARBA00001916"/>
    </source>
</evidence>
<dbReference type="Pfam" id="PF01379">
    <property type="entry name" value="Porphobil_deam"/>
    <property type="match status" value="1"/>
</dbReference>
<evidence type="ECO:0000256" key="3">
    <source>
        <dbReference type="ARBA" id="ARBA00012655"/>
    </source>
</evidence>
<dbReference type="NCBIfam" id="TIGR00212">
    <property type="entry name" value="hemC"/>
    <property type="match status" value="1"/>
</dbReference>
<evidence type="ECO:0000256" key="2">
    <source>
        <dbReference type="ARBA" id="ARBA00005638"/>
    </source>
</evidence>
<comment type="cofactor">
    <cofactor evidence="1">
        <name>dipyrromethane</name>
        <dbReference type="ChEBI" id="CHEBI:60342"/>
    </cofactor>
</comment>
<evidence type="ECO:0000256" key="6">
    <source>
        <dbReference type="ARBA" id="ARBA00023244"/>
    </source>
</evidence>
<evidence type="ECO:0000259" key="10">
    <source>
        <dbReference type="Pfam" id="PF03900"/>
    </source>
</evidence>
<dbReference type="SUPFAM" id="SSF54782">
    <property type="entry name" value="Porphobilinogen deaminase (hydroxymethylbilane synthase), C-terminal domain"/>
    <property type="match status" value="1"/>
</dbReference>
<dbReference type="PRINTS" id="PR00151">
    <property type="entry name" value="PORPHBDMNASE"/>
</dbReference>
<dbReference type="PANTHER" id="PTHR11557:SF0">
    <property type="entry name" value="PORPHOBILINOGEN DEAMINASE"/>
    <property type="match status" value="1"/>
</dbReference>
<keyword evidence="6" id="KW-0627">Porphyrin biosynthesis</keyword>
<dbReference type="SUPFAM" id="SSF53850">
    <property type="entry name" value="Periplasmic binding protein-like II"/>
    <property type="match status" value="1"/>
</dbReference>
<evidence type="ECO:0000259" key="9">
    <source>
        <dbReference type="Pfam" id="PF01379"/>
    </source>
</evidence>
<dbReference type="EMBL" id="JARKIF010000005">
    <property type="protein sequence ID" value="KAJ7639506.1"/>
    <property type="molecule type" value="Genomic_DNA"/>
</dbReference>
<feature type="domain" description="Porphobilinogen deaminase C-terminal" evidence="10">
    <location>
        <begin position="239"/>
        <end position="312"/>
    </location>
</feature>
<dbReference type="InterPro" id="IPR022417">
    <property type="entry name" value="Porphobilin_deaminase_N"/>
</dbReference>
<keyword evidence="12" id="KW-1185">Reference proteome</keyword>
<evidence type="ECO:0000313" key="12">
    <source>
        <dbReference type="Proteomes" id="UP001221142"/>
    </source>
</evidence>
<dbReference type="Pfam" id="PF03900">
    <property type="entry name" value="Porphobil_deamC"/>
    <property type="match status" value="1"/>
</dbReference>
<dbReference type="FunFam" id="3.40.190.10:FF:000005">
    <property type="entry name" value="Porphobilinogen deaminase"/>
    <property type="match status" value="1"/>
</dbReference>
<evidence type="ECO:0000256" key="5">
    <source>
        <dbReference type="ARBA" id="ARBA00023133"/>
    </source>
</evidence>
<protein>
    <recommendedName>
        <fullName evidence="3">hydroxymethylbilane synthase</fullName>
        <ecNumber evidence="3">2.5.1.61</ecNumber>
    </recommendedName>
    <alternativeName>
        <fullName evidence="8">Pre-uroporphyrinogen synthase</fullName>
    </alternativeName>
</protein>
<sequence length="326" mass="34371">MTDLQGRTFTLASRASALAQVQTNGVAQTLRALFPEATFATSFMTNVADRNPDATLASLGSTAKEGKALWTSDLEAALVDGQADLLVHCLKDVPTTLPEGCEIAAVLERADPVDSLVVKSGERWMSLDELPKGSVVGTGSVRRSAQLRRGWPKLKVLGVRGNLDTRLAKLDDPNSPYSALILAKAGMERVGFSERLTSDPPGTKFPYAVAQGALAIEIRSGDAAAKVLCARLNDTDTELTCAAERACLQVLEGGCSLPVGVVTNLSEDGELEIFGCVTSVDGSEQVECTVRERVSTAADASAVGARLAQGLIEKGARKILDEIRAK</sequence>
<dbReference type="Proteomes" id="UP001221142">
    <property type="component" value="Unassembled WGS sequence"/>
</dbReference>
<name>A0AAD7C5N5_9AGAR</name>
<comment type="pathway">
    <text evidence="7">Porphyrin-containing compound metabolism.</text>
</comment>
<keyword evidence="4" id="KW-0808">Transferase</keyword>
<proteinExistence type="inferred from homology"/>
<dbReference type="GO" id="GO:0006783">
    <property type="term" value="P:heme biosynthetic process"/>
    <property type="evidence" value="ECO:0007669"/>
    <property type="project" value="UniProtKB-KW"/>
</dbReference>
<gene>
    <name evidence="11" type="ORF">FB45DRAFT_905850</name>
</gene>
<comment type="caution">
    <text evidence="11">The sequence shown here is derived from an EMBL/GenBank/DDBJ whole genome shotgun (WGS) entry which is preliminary data.</text>
</comment>
<dbReference type="AlphaFoldDB" id="A0AAD7C5N5"/>
<evidence type="ECO:0000256" key="4">
    <source>
        <dbReference type="ARBA" id="ARBA00022679"/>
    </source>
</evidence>
<dbReference type="PIRSF" id="PIRSF001438">
    <property type="entry name" value="4pyrrol_synth_OHMeBilane_synth"/>
    <property type="match status" value="1"/>
</dbReference>
<dbReference type="GO" id="GO:0005737">
    <property type="term" value="C:cytoplasm"/>
    <property type="evidence" value="ECO:0007669"/>
    <property type="project" value="TreeGrafter"/>
</dbReference>
<dbReference type="PANTHER" id="PTHR11557">
    <property type="entry name" value="PORPHOBILINOGEN DEAMINASE"/>
    <property type="match status" value="1"/>
</dbReference>
<comment type="similarity">
    <text evidence="2">Belongs to the HMBS family.</text>
</comment>